<dbReference type="AlphaFoldDB" id="A0A2Z7A202"/>
<proteinExistence type="predicted"/>
<accession>A0A2Z7A202</accession>
<gene>
    <name evidence="1" type="ORF">F511_02687</name>
</gene>
<dbReference type="Proteomes" id="UP000250235">
    <property type="component" value="Unassembled WGS sequence"/>
</dbReference>
<keyword evidence="2" id="KW-1185">Reference proteome</keyword>
<sequence>MVRTVLGWVTSWEVLVRQAADVTPLDLVGHVGCKSVMPDLNGCVVPEKSNTIIGVVTAGFECLPPSCDGLTDPEDH</sequence>
<organism evidence="1 2">
    <name type="scientific">Dorcoceras hygrometricum</name>
    <dbReference type="NCBI Taxonomy" id="472368"/>
    <lineage>
        <taxon>Eukaryota</taxon>
        <taxon>Viridiplantae</taxon>
        <taxon>Streptophyta</taxon>
        <taxon>Embryophyta</taxon>
        <taxon>Tracheophyta</taxon>
        <taxon>Spermatophyta</taxon>
        <taxon>Magnoliopsida</taxon>
        <taxon>eudicotyledons</taxon>
        <taxon>Gunneridae</taxon>
        <taxon>Pentapetalae</taxon>
        <taxon>asterids</taxon>
        <taxon>lamiids</taxon>
        <taxon>Lamiales</taxon>
        <taxon>Gesneriaceae</taxon>
        <taxon>Didymocarpoideae</taxon>
        <taxon>Trichosporeae</taxon>
        <taxon>Loxocarpinae</taxon>
        <taxon>Dorcoceras</taxon>
    </lineage>
</organism>
<evidence type="ECO:0000313" key="2">
    <source>
        <dbReference type="Proteomes" id="UP000250235"/>
    </source>
</evidence>
<name>A0A2Z7A202_9LAMI</name>
<reference evidence="1 2" key="1">
    <citation type="journal article" date="2015" name="Proc. Natl. Acad. Sci. U.S.A.">
        <title>The resurrection genome of Boea hygrometrica: A blueprint for survival of dehydration.</title>
        <authorList>
            <person name="Xiao L."/>
            <person name="Yang G."/>
            <person name="Zhang L."/>
            <person name="Yang X."/>
            <person name="Zhao S."/>
            <person name="Ji Z."/>
            <person name="Zhou Q."/>
            <person name="Hu M."/>
            <person name="Wang Y."/>
            <person name="Chen M."/>
            <person name="Xu Y."/>
            <person name="Jin H."/>
            <person name="Xiao X."/>
            <person name="Hu G."/>
            <person name="Bao F."/>
            <person name="Hu Y."/>
            <person name="Wan P."/>
            <person name="Li L."/>
            <person name="Deng X."/>
            <person name="Kuang T."/>
            <person name="Xiang C."/>
            <person name="Zhu J.K."/>
            <person name="Oliver M.J."/>
            <person name="He Y."/>
        </authorList>
    </citation>
    <scope>NUCLEOTIDE SEQUENCE [LARGE SCALE GENOMIC DNA]</scope>
    <source>
        <strain evidence="2">cv. XS01</strain>
    </source>
</reference>
<dbReference type="EMBL" id="KV019926">
    <property type="protein sequence ID" value="KZV15526.1"/>
    <property type="molecule type" value="Genomic_DNA"/>
</dbReference>
<evidence type="ECO:0000313" key="1">
    <source>
        <dbReference type="EMBL" id="KZV15526.1"/>
    </source>
</evidence>
<protein>
    <submittedName>
        <fullName evidence="1">Uncharacterized protein</fullName>
    </submittedName>
</protein>